<gene>
    <name evidence="2" type="ORF">BJ212DRAFT_1483035</name>
</gene>
<dbReference type="RefSeq" id="XP_041190542.1">
    <property type="nucleotide sequence ID" value="XM_041340540.1"/>
</dbReference>
<accession>A0A9P7E642</accession>
<sequence>MTNTQTVKFASAEWACPNKAVTPHTLHHLVLNLMGEKLTDFKSSHQLVLSVHDALLAHQDAYENTKILHQDLSVGNIMIFQGQGFLIDWDLAKLDIFVNCKQLDILVLELAQFFSHQYSVLPLEAHKKLVELQLSLKEILEEVGPVCMAAQQKIIDVAKSLLLESPAYQKEMGMWVLHSHKAIINMYNKHLGSSNWPDNDVAVWQKTHLLEKPSGHCLYTKSVCPSQDMTPIWVQITPSGKKHRLAPEDDVVAGLDDGLDDLMSFGS</sequence>
<comment type="caution">
    <text evidence="2">The sequence shown here is derived from an EMBL/GenBank/DDBJ whole genome shotgun (WGS) entry which is preliminary data.</text>
</comment>
<dbReference type="Proteomes" id="UP000807769">
    <property type="component" value="Unassembled WGS sequence"/>
</dbReference>
<feature type="domain" description="Fungal-type protein kinase" evidence="1">
    <location>
        <begin position="24"/>
        <end position="93"/>
    </location>
</feature>
<dbReference type="OrthoDB" id="2681320at2759"/>
<protein>
    <recommendedName>
        <fullName evidence="1">Fungal-type protein kinase domain-containing protein</fullName>
    </recommendedName>
</protein>
<dbReference type="InterPro" id="IPR011009">
    <property type="entry name" value="Kinase-like_dom_sf"/>
</dbReference>
<dbReference type="InterPro" id="IPR040976">
    <property type="entry name" value="Pkinase_fungal"/>
</dbReference>
<dbReference type="EMBL" id="JABBWG010000026">
    <property type="protein sequence ID" value="KAG1812397.1"/>
    <property type="molecule type" value="Genomic_DNA"/>
</dbReference>
<keyword evidence="3" id="KW-1185">Reference proteome</keyword>
<organism evidence="2 3">
    <name type="scientific">Suillus subaureus</name>
    <dbReference type="NCBI Taxonomy" id="48587"/>
    <lineage>
        <taxon>Eukaryota</taxon>
        <taxon>Fungi</taxon>
        <taxon>Dikarya</taxon>
        <taxon>Basidiomycota</taxon>
        <taxon>Agaricomycotina</taxon>
        <taxon>Agaricomycetes</taxon>
        <taxon>Agaricomycetidae</taxon>
        <taxon>Boletales</taxon>
        <taxon>Suillineae</taxon>
        <taxon>Suillaceae</taxon>
        <taxon>Suillus</taxon>
    </lineage>
</organism>
<dbReference type="Pfam" id="PF17667">
    <property type="entry name" value="Pkinase_fungal"/>
    <property type="match status" value="1"/>
</dbReference>
<name>A0A9P7E642_9AGAM</name>
<reference evidence="2" key="1">
    <citation type="journal article" date="2020" name="New Phytol.">
        <title>Comparative genomics reveals dynamic genome evolution in host specialist ectomycorrhizal fungi.</title>
        <authorList>
            <person name="Lofgren L.A."/>
            <person name="Nguyen N.H."/>
            <person name="Vilgalys R."/>
            <person name="Ruytinx J."/>
            <person name="Liao H.L."/>
            <person name="Branco S."/>
            <person name="Kuo A."/>
            <person name="LaButti K."/>
            <person name="Lipzen A."/>
            <person name="Andreopoulos W."/>
            <person name="Pangilinan J."/>
            <person name="Riley R."/>
            <person name="Hundley H."/>
            <person name="Na H."/>
            <person name="Barry K."/>
            <person name="Grigoriev I.V."/>
            <person name="Stajich J.E."/>
            <person name="Kennedy P.G."/>
        </authorList>
    </citation>
    <scope>NUCLEOTIDE SEQUENCE</scope>
    <source>
        <strain evidence="2">MN1</strain>
    </source>
</reference>
<evidence type="ECO:0000313" key="3">
    <source>
        <dbReference type="Proteomes" id="UP000807769"/>
    </source>
</evidence>
<dbReference type="AlphaFoldDB" id="A0A9P7E642"/>
<evidence type="ECO:0000259" key="1">
    <source>
        <dbReference type="Pfam" id="PF17667"/>
    </source>
</evidence>
<evidence type="ECO:0000313" key="2">
    <source>
        <dbReference type="EMBL" id="KAG1812397.1"/>
    </source>
</evidence>
<dbReference type="GeneID" id="64634556"/>
<proteinExistence type="predicted"/>
<dbReference type="SUPFAM" id="SSF56112">
    <property type="entry name" value="Protein kinase-like (PK-like)"/>
    <property type="match status" value="1"/>
</dbReference>